<evidence type="ECO:0000313" key="2">
    <source>
        <dbReference type="Proteomes" id="UP000637628"/>
    </source>
</evidence>
<reference evidence="1 2" key="1">
    <citation type="submission" date="2021-01" db="EMBL/GenBank/DDBJ databases">
        <title>Whole genome shotgun sequence of Actinoplanes durhamensis NBRC 14914.</title>
        <authorList>
            <person name="Komaki H."/>
            <person name="Tamura T."/>
        </authorList>
    </citation>
    <scope>NUCLEOTIDE SEQUENCE [LARGE SCALE GENOMIC DNA]</scope>
    <source>
        <strain evidence="1 2">NBRC 14914</strain>
    </source>
</reference>
<comment type="caution">
    <text evidence="1">The sequence shown here is derived from an EMBL/GenBank/DDBJ whole genome shotgun (WGS) entry which is preliminary data.</text>
</comment>
<dbReference type="InterPro" id="IPR023393">
    <property type="entry name" value="START-like_dom_sf"/>
</dbReference>
<protein>
    <recommendedName>
        <fullName evidence="3">SRPBCC family protein</fullName>
    </recommendedName>
</protein>
<organism evidence="1 2">
    <name type="scientific">Paractinoplanes durhamensis</name>
    <dbReference type="NCBI Taxonomy" id="113563"/>
    <lineage>
        <taxon>Bacteria</taxon>
        <taxon>Bacillati</taxon>
        <taxon>Actinomycetota</taxon>
        <taxon>Actinomycetes</taxon>
        <taxon>Micromonosporales</taxon>
        <taxon>Micromonosporaceae</taxon>
        <taxon>Paractinoplanes</taxon>
    </lineage>
</organism>
<dbReference type="SUPFAM" id="SSF55961">
    <property type="entry name" value="Bet v1-like"/>
    <property type="match status" value="1"/>
</dbReference>
<dbReference type="EMBL" id="BOML01000021">
    <property type="protein sequence ID" value="GIE01280.1"/>
    <property type="molecule type" value="Genomic_DNA"/>
</dbReference>
<keyword evidence="2" id="KW-1185">Reference proteome</keyword>
<dbReference type="Proteomes" id="UP000637628">
    <property type="component" value="Unassembled WGS sequence"/>
</dbReference>
<sequence length="147" mass="16029">MHRTLVDSFELDIAPSEAFPLFTARGEEAWAPGWQAQFPAETPDDSLPGTVFLTDGQAGRSTWIVTDSRPAHHIRYARVAATQTAGTVDVRLAATDTGTRVTVTYDLTSLDPSADDYLATFAAGYHDYLATWRTAIEHHLQAPPPGE</sequence>
<evidence type="ECO:0000313" key="1">
    <source>
        <dbReference type="EMBL" id="GIE01280.1"/>
    </source>
</evidence>
<gene>
    <name evidence="1" type="ORF">Adu01nite_26300</name>
</gene>
<dbReference type="Gene3D" id="3.30.530.20">
    <property type="match status" value="1"/>
</dbReference>
<name>A0ABQ3YUK6_9ACTN</name>
<proteinExistence type="predicted"/>
<dbReference type="RefSeq" id="WP_203726877.1">
    <property type="nucleotide sequence ID" value="NZ_BAAATX010000014.1"/>
</dbReference>
<evidence type="ECO:0008006" key="3">
    <source>
        <dbReference type="Google" id="ProtNLM"/>
    </source>
</evidence>
<accession>A0ABQ3YUK6</accession>